<keyword evidence="2" id="KW-1133">Transmembrane helix</keyword>
<sequence>MTSPSLPPQSAQSQPQPHVQPQPYAQSQPHAQPHPTPGQPPHNPAFQGQPGPSAYPDRGVGDRGVGARRIAGWATLAGAVLVAIGSFLPWANVVLAGPVYGTDGDGVITLGVAVPVAILGLIAGLGKGRVWMFAATLFLGLIATAVGAYDLSNISSFVSGESMADLGPGLPVIVVGGLVVLGAAVYGMVKGRRG</sequence>
<keyword evidence="4" id="KW-1185">Reference proteome</keyword>
<keyword evidence="2" id="KW-0472">Membrane</keyword>
<feature type="region of interest" description="Disordered" evidence="1">
    <location>
        <begin position="1"/>
        <end position="61"/>
    </location>
</feature>
<reference evidence="3" key="1">
    <citation type="submission" date="2022-06" db="EMBL/GenBank/DDBJ databases">
        <title>Ornithinimicrobium HY1793.</title>
        <authorList>
            <person name="Huang Y."/>
        </authorList>
    </citation>
    <scope>NUCLEOTIDE SEQUENCE</scope>
    <source>
        <strain evidence="3">HY1793</strain>
    </source>
</reference>
<name>A0ABY4YV56_9MICO</name>
<feature type="transmembrane region" description="Helical" evidence="2">
    <location>
        <begin position="130"/>
        <end position="149"/>
    </location>
</feature>
<feature type="compositionally biased region" description="Low complexity" evidence="1">
    <location>
        <begin position="1"/>
        <end position="31"/>
    </location>
</feature>
<feature type="compositionally biased region" description="Pro residues" evidence="1">
    <location>
        <begin position="32"/>
        <end position="43"/>
    </location>
</feature>
<dbReference type="EMBL" id="CP099489">
    <property type="protein sequence ID" value="USQ80434.1"/>
    <property type="molecule type" value="Genomic_DNA"/>
</dbReference>
<protein>
    <submittedName>
        <fullName evidence="3">Uncharacterized protein</fullName>
    </submittedName>
</protein>
<proteinExistence type="predicted"/>
<evidence type="ECO:0000313" key="3">
    <source>
        <dbReference type="EMBL" id="USQ80434.1"/>
    </source>
</evidence>
<feature type="transmembrane region" description="Helical" evidence="2">
    <location>
        <begin position="70"/>
        <end position="91"/>
    </location>
</feature>
<accession>A0ABY4YV56</accession>
<evidence type="ECO:0000313" key="4">
    <source>
        <dbReference type="Proteomes" id="UP001056455"/>
    </source>
</evidence>
<evidence type="ECO:0000256" key="1">
    <source>
        <dbReference type="SAM" id="MobiDB-lite"/>
    </source>
</evidence>
<dbReference type="Proteomes" id="UP001056455">
    <property type="component" value="Chromosome"/>
</dbReference>
<feature type="transmembrane region" description="Helical" evidence="2">
    <location>
        <begin position="106"/>
        <end position="123"/>
    </location>
</feature>
<gene>
    <name evidence="3" type="ORF">NF556_01845</name>
</gene>
<organism evidence="3 4">
    <name type="scientific">Ornithinimicrobium faecis</name>
    <dbReference type="NCBI Taxonomy" id="2934158"/>
    <lineage>
        <taxon>Bacteria</taxon>
        <taxon>Bacillati</taxon>
        <taxon>Actinomycetota</taxon>
        <taxon>Actinomycetes</taxon>
        <taxon>Micrococcales</taxon>
        <taxon>Ornithinimicrobiaceae</taxon>
        <taxon>Ornithinimicrobium</taxon>
    </lineage>
</organism>
<dbReference type="SUPFAM" id="SSF81995">
    <property type="entry name" value="beta-sandwich domain of Sec23/24"/>
    <property type="match status" value="1"/>
</dbReference>
<evidence type="ECO:0000256" key="2">
    <source>
        <dbReference type="SAM" id="Phobius"/>
    </source>
</evidence>
<feature type="transmembrane region" description="Helical" evidence="2">
    <location>
        <begin position="169"/>
        <end position="189"/>
    </location>
</feature>
<keyword evidence="2" id="KW-0812">Transmembrane</keyword>
<dbReference type="RefSeq" id="WP_252593810.1">
    <property type="nucleotide sequence ID" value="NZ_CP099489.1"/>
</dbReference>